<keyword evidence="3" id="KW-0999">Mitochondrion inner membrane</keyword>
<organism evidence="10 11">
    <name type="scientific">Hesseltinella vesiculosa</name>
    <dbReference type="NCBI Taxonomy" id="101127"/>
    <lineage>
        <taxon>Eukaryota</taxon>
        <taxon>Fungi</taxon>
        <taxon>Fungi incertae sedis</taxon>
        <taxon>Mucoromycota</taxon>
        <taxon>Mucoromycotina</taxon>
        <taxon>Mucoromycetes</taxon>
        <taxon>Mucorales</taxon>
        <taxon>Cunninghamellaceae</taxon>
        <taxon>Hesseltinella</taxon>
    </lineage>
</organism>
<comment type="subcellular location">
    <subcellularLocation>
        <location evidence="1">Mitochondrion inner membrane</location>
        <topology evidence="1">Single-pass membrane protein</topology>
    </subcellularLocation>
</comment>
<proteinExistence type="predicted"/>
<dbReference type="EMBL" id="MCGT01000026">
    <property type="protein sequence ID" value="ORX49449.1"/>
    <property type="molecule type" value="Genomic_DNA"/>
</dbReference>
<gene>
    <name evidence="10" type="ORF">DM01DRAFT_1368014</name>
</gene>
<evidence type="ECO:0000313" key="11">
    <source>
        <dbReference type="Proteomes" id="UP000242146"/>
    </source>
</evidence>
<dbReference type="AlphaFoldDB" id="A0A1X2GAR8"/>
<keyword evidence="2 8" id="KW-0812">Transmembrane</keyword>
<evidence type="ECO:0000256" key="2">
    <source>
        <dbReference type="ARBA" id="ARBA00022692"/>
    </source>
</evidence>
<evidence type="ECO:0000259" key="9">
    <source>
        <dbReference type="PROSITE" id="PS51758"/>
    </source>
</evidence>
<name>A0A1X2GAR8_9FUNG</name>
<evidence type="ECO:0000313" key="10">
    <source>
        <dbReference type="EMBL" id="ORX49449.1"/>
    </source>
</evidence>
<evidence type="ECO:0000256" key="3">
    <source>
        <dbReference type="ARBA" id="ARBA00022792"/>
    </source>
</evidence>
<evidence type="ECO:0000256" key="5">
    <source>
        <dbReference type="ARBA" id="ARBA00023128"/>
    </source>
</evidence>
<accession>A0A1X2GAR8</accession>
<dbReference type="GO" id="GO:0005743">
    <property type="term" value="C:mitochondrial inner membrane"/>
    <property type="evidence" value="ECO:0007669"/>
    <property type="project" value="UniProtKB-SubCell"/>
</dbReference>
<evidence type="ECO:0000256" key="6">
    <source>
        <dbReference type="ARBA" id="ARBA00023136"/>
    </source>
</evidence>
<dbReference type="OrthoDB" id="73691at2759"/>
<dbReference type="InterPro" id="IPR044202">
    <property type="entry name" value="LETM1/MDM38-like"/>
</dbReference>
<dbReference type="STRING" id="101127.A0A1X2GAR8"/>
<keyword evidence="11" id="KW-1185">Reference proteome</keyword>
<evidence type="ECO:0000256" key="7">
    <source>
        <dbReference type="PROSITE-ProRule" id="PRU01094"/>
    </source>
</evidence>
<dbReference type="Proteomes" id="UP000242146">
    <property type="component" value="Unassembled WGS sequence"/>
</dbReference>
<protein>
    <submittedName>
        <fullName evidence="10">LETM1-like protein</fullName>
    </submittedName>
</protein>
<reference evidence="10 11" key="1">
    <citation type="submission" date="2016-07" db="EMBL/GenBank/DDBJ databases">
        <title>Pervasive Adenine N6-methylation of Active Genes in Fungi.</title>
        <authorList>
            <consortium name="DOE Joint Genome Institute"/>
            <person name="Mondo S.J."/>
            <person name="Dannebaum R.O."/>
            <person name="Kuo R.C."/>
            <person name="Labutti K."/>
            <person name="Haridas S."/>
            <person name="Kuo A."/>
            <person name="Salamov A."/>
            <person name="Ahrendt S.R."/>
            <person name="Lipzen A."/>
            <person name="Sullivan W."/>
            <person name="Andreopoulos W.B."/>
            <person name="Clum A."/>
            <person name="Lindquist E."/>
            <person name="Daum C."/>
            <person name="Ramamoorthy G.K."/>
            <person name="Gryganskyi A."/>
            <person name="Culley D."/>
            <person name="Magnuson J.K."/>
            <person name="James T.Y."/>
            <person name="O'Malley M.A."/>
            <person name="Stajich J.E."/>
            <person name="Spatafora J.W."/>
            <person name="Visel A."/>
            <person name="Grigoriev I.V."/>
        </authorList>
    </citation>
    <scope>NUCLEOTIDE SEQUENCE [LARGE SCALE GENOMIC DNA]</scope>
    <source>
        <strain evidence="10 11">NRRL 3301</strain>
    </source>
</reference>
<dbReference type="PANTHER" id="PTHR14009:SF6">
    <property type="entry name" value="LETM1 RBD DOMAIN-CONTAINING PROTEIN"/>
    <property type="match status" value="1"/>
</dbReference>
<dbReference type="GO" id="GO:0043022">
    <property type="term" value="F:ribosome binding"/>
    <property type="evidence" value="ECO:0007669"/>
    <property type="project" value="InterPro"/>
</dbReference>
<keyword evidence="6 8" id="KW-0472">Membrane</keyword>
<evidence type="ECO:0000256" key="4">
    <source>
        <dbReference type="ARBA" id="ARBA00022989"/>
    </source>
</evidence>
<keyword evidence="5 7" id="KW-0496">Mitochondrion</keyword>
<evidence type="ECO:0000256" key="8">
    <source>
        <dbReference type="SAM" id="Phobius"/>
    </source>
</evidence>
<keyword evidence="4 8" id="KW-1133">Transmembrane helix</keyword>
<sequence>MFAPRSSILAMSYARVGPSMARSGLIRTMPIARYQSSATEAVVPKSRIGQLIQQSKELLAFYKNGIKTLWENNKTAKALAVKVQEGYQLNRYEYQLVHHTKQDMRKLIPFGVLVVILPESIPFFVVFMPGLIPSTCIKDSQLEKQRIKLDKKRQEMSATIIRSSQVVKGISLDDFTSLPRFKKITQHYGLDFTLDKIDRRHLAGYCRFMGLNGLGTRGMLRSRLDRHFHYLTEDDQLLEAHDIDEMTSTELQQANEERGMRSLEKDDESLRSSLRYWLAVRKLEPNVPSGLLVCSRMFLLNANFK</sequence>
<evidence type="ECO:0000256" key="1">
    <source>
        <dbReference type="ARBA" id="ARBA00004434"/>
    </source>
</evidence>
<dbReference type="InterPro" id="IPR033122">
    <property type="entry name" value="LETM1-like_RBD"/>
</dbReference>
<dbReference type="GO" id="GO:0030003">
    <property type="term" value="P:intracellular monoatomic cation homeostasis"/>
    <property type="evidence" value="ECO:0007669"/>
    <property type="project" value="TreeGrafter"/>
</dbReference>
<dbReference type="Pfam" id="PF07766">
    <property type="entry name" value="LETM1_RBD"/>
    <property type="match status" value="1"/>
</dbReference>
<feature type="domain" description="Letm1 RBD" evidence="9">
    <location>
        <begin position="141"/>
        <end position="305"/>
    </location>
</feature>
<comment type="caution">
    <text evidence="10">The sequence shown here is derived from an EMBL/GenBank/DDBJ whole genome shotgun (WGS) entry which is preliminary data.</text>
</comment>
<dbReference type="PROSITE" id="PS51758">
    <property type="entry name" value="LETM1_RBD"/>
    <property type="match status" value="1"/>
</dbReference>
<feature type="transmembrane region" description="Helical" evidence="8">
    <location>
        <begin position="107"/>
        <end position="132"/>
    </location>
</feature>
<dbReference type="PANTHER" id="PTHR14009">
    <property type="entry name" value="LEUCINE ZIPPER-EF-HAND CONTAINING TRANSMEMBRANE PROTEIN"/>
    <property type="match status" value="1"/>
</dbReference>